<comment type="caution">
    <text evidence="4">The sequence shown here is derived from an EMBL/GenBank/DDBJ whole genome shotgun (WGS) entry which is preliminary data.</text>
</comment>
<evidence type="ECO:0000313" key="5">
    <source>
        <dbReference type="Proteomes" id="UP001183222"/>
    </source>
</evidence>
<dbReference type="PANTHER" id="PTHR43673:SF10">
    <property type="entry name" value="NADH DEHYDROGENASE_NAD(P)H NITROREDUCTASE XCC3605-RELATED"/>
    <property type="match status" value="1"/>
</dbReference>
<organism evidence="4 5">
    <name type="scientific">Blastococcus goldschmidtiae</name>
    <dbReference type="NCBI Taxonomy" id="3075546"/>
    <lineage>
        <taxon>Bacteria</taxon>
        <taxon>Bacillati</taxon>
        <taxon>Actinomycetota</taxon>
        <taxon>Actinomycetes</taxon>
        <taxon>Geodermatophilales</taxon>
        <taxon>Geodermatophilaceae</taxon>
        <taxon>Blastococcus</taxon>
    </lineage>
</organism>
<dbReference type="PANTHER" id="PTHR43673">
    <property type="entry name" value="NAD(P)H NITROREDUCTASE YDGI-RELATED"/>
    <property type="match status" value="1"/>
</dbReference>
<feature type="domain" description="Nitroreductase" evidence="3">
    <location>
        <begin position="7"/>
        <end position="177"/>
    </location>
</feature>
<evidence type="ECO:0000313" key="4">
    <source>
        <dbReference type="EMBL" id="MDT0276914.1"/>
    </source>
</evidence>
<dbReference type="Pfam" id="PF00881">
    <property type="entry name" value="Nitroreductase"/>
    <property type="match status" value="1"/>
</dbReference>
<keyword evidence="2" id="KW-0560">Oxidoreductase</keyword>
<dbReference type="SUPFAM" id="SSF55469">
    <property type="entry name" value="FMN-dependent nitroreductase-like"/>
    <property type="match status" value="1"/>
</dbReference>
<evidence type="ECO:0000256" key="2">
    <source>
        <dbReference type="ARBA" id="ARBA00023002"/>
    </source>
</evidence>
<gene>
    <name evidence="4" type="ORF">RM425_13460</name>
</gene>
<dbReference type="Proteomes" id="UP001183222">
    <property type="component" value="Unassembled WGS sequence"/>
</dbReference>
<proteinExistence type="inferred from homology"/>
<reference evidence="5" key="1">
    <citation type="submission" date="2023-07" db="EMBL/GenBank/DDBJ databases">
        <title>30 novel species of actinomycetes from the DSMZ collection.</title>
        <authorList>
            <person name="Nouioui I."/>
        </authorList>
    </citation>
    <scope>NUCLEOTIDE SEQUENCE [LARGE SCALE GENOMIC DNA]</scope>
    <source>
        <strain evidence="5">DSM 46792</strain>
    </source>
</reference>
<dbReference type="RefSeq" id="WP_311345730.1">
    <property type="nucleotide sequence ID" value="NZ_JAVREI010000009.1"/>
</dbReference>
<dbReference type="Gene3D" id="3.40.109.10">
    <property type="entry name" value="NADH Oxidase"/>
    <property type="match status" value="1"/>
</dbReference>
<dbReference type="InterPro" id="IPR029479">
    <property type="entry name" value="Nitroreductase"/>
</dbReference>
<dbReference type="EMBL" id="JAVREI010000009">
    <property type="protein sequence ID" value="MDT0276914.1"/>
    <property type="molecule type" value="Genomic_DNA"/>
</dbReference>
<evidence type="ECO:0000256" key="1">
    <source>
        <dbReference type="ARBA" id="ARBA00007118"/>
    </source>
</evidence>
<dbReference type="CDD" id="cd02062">
    <property type="entry name" value="Nitro_FMN_reductase"/>
    <property type="match status" value="1"/>
</dbReference>
<name>A0ABU2K9P1_9ACTN</name>
<evidence type="ECO:0000259" key="3">
    <source>
        <dbReference type="Pfam" id="PF00881"/>
    </source>
</evidence>
<sequence length="204" mass="22886">MEFAEVVRRRRMVRDYDPDRPVPPDVRERLLAHAIRAPSAGFSQGWAFLVLESDEERARFWAATTDSAAAHPPGADGWLTRMRRAPLLVVPMSNKDAYLDRYAEADKGWTDRDESRWPVPYWDVDAGMASLLMLLTAVDEGLGACFFGVPADKVTGLRAAFGVPDQYRPVGCLSVGYPGDGDRRSPSLRRGRRGLDEVVHRGRW</sequence>
<accession>A0ABU2K9P1</accession>
<keyword evidence="5" id="KW-1185">Reference proteome</keyword>
<dbReference type="InterPro" id="IPR000415">
    <property type="entry name" value="Nitroreductase-like"/>
</dbReference>
<protein>
    <submittedName>
        <fullName evidence="4">Nitroreductase family protein</fullName>
    </submittedName>
</protein>
<comment type="similarity">
    <text evidence="1">Belongs to the nitroreductase family.</text>
</comment>